<dbReference type="Pfam" id="PF00675">
    <property type="entry name" value="Peptidase_M16"/>
    <property type="match status" value="1"/>
</dbReference>
<sequence length="449" mass="48978">MWSKPTSKTTRAPLGLGYDCMDVKTTKLENGLTVVTDRMPHLKSAALGVWIRTGSRVETPDQNGITHLLEHMAFKGTKTRTARGIAEEIEAVGGELNASTSIEHTNYYARILAEDMPLAVDLLADILQNSTFDPQELLREQHVILQEIGAANDTPEDQVFDLFQEAAWPDQAIGRPILGTPETVQKFDRDMLNNYLRARYRGPDMVLSAAGAIDHDALVALAREKFSGFDSAPVERESPAKYAGGETLRTKDLMEAQVLIGFEGKPYKADDYYAIQILASVLGGGMSSRLFQEIREKHGLCYAIYSFHWAFSDTGLFGLHAATSHDDLAALMPMIADELMAATQTISEEEVARSRAQIRAGLLMALESPAARAGQIARQILVHGRVLDPDEISAKIEAVTAADIRRVAADTFLGSVPTMTAIGPVDGIMTAEELAARLQQPPVLRAASM</sequence>
<keyword evidence="3" id="KW-0482">Metalloprotease</keyword>
<gene>
    <name evidence="7" type="ORF">SAMN06265374_2499</name>
</gene>
<proteinExistence type="inferred from homology"/>
<keyword evidence="3" id="KW-0378">Hydrolase</keyword>
<dbReference type="PROSITE" id="PS00143">
    <property type="entry name" value="INSULINASE"/>
    <property type="match status" value="1"/>
</dbReference>
<feature type="domain" description="Peptidase M16 N-terminal" evidence="5">
    <location>
        <begin position="34"/>
        <end position="180"/>
    </location>
</feature>
<organism evidence="7 8">
    <name type="scientific">Roseibium denhamense</name>
    <dbReference type="NCBI Taxonomy" id="76305"/>
    <lineage>
        <taxon>Bacteria</taxon>
        <taxon>Pseudomonadati</taxon>
        <taxon>Pseudomonadota</taxon>
        <taxon>Alphaproteobacteria</taxon>
        <taxon>Hyphomicrobiales</taxon>
        <taxon>Stappiaceae</taxon>
        <taxon>Roseibium</taxon>
    </lineage>
</organism>
<dbReference type="InterPro" id="IPR007863">
    <property type="entry name" value="Peptidase_M16_C"/>
</dbReference>
<comment type="cofactor">
    <cofactor evidence="1">
        <name>Zn(2+)</name>
        <dbReference type="ChEBI" id="CHEBI:29105"/>
    </cofactor>
</comment>
<dbReference type="PANTHER" id="PTHR11851:SF49">
    <property type="entry name" value="MITOCHONDRIAL-PROCESSING PEPTIDASE SUBUNIT ALPHA"/>
    <property type="match status" value="1"/>
</dbReference>
<dbReference type="Proteomes" id="UP001157914">
    <property type="component" value="Unassembled WGS sequence"/>
</dbReference>
<evidence type="ECO:0000313" key="7">
    <source>
        <dbReference type="EMBL" id="SMP24921.1"/>
    </source>
</evidence>
<reference evidence="7 8" key="1">
    <citation type="submission" date="2017-05" db="EMBL/GenBank/DDBJ databases">
        <authorList>
            <person name="Varghese N."/>
            <person name="Submissions S."/>
        </authorList>
    </citation>
    <scope>NUCLEOTIDE SEQUENCE [LARGE SCALE GENOMIC DNA]</scope>
    <source>
        <strain evidence="7 8">DSM 15949</strain>
    </source>
</reference>
<evidence type="ECO:0000313" key="8">
    <source>
        <dbReference type="Proteomes" id="UP001157914"/>
    </source>
</evidence>
<dbReference type="Gene3D" id="3.30.830.10">
    <property type="entry name" value="Metalloenzyme, LuxS/M16 peptidase-like"/>
    <property type="match status" value="2"/>
</dbReference>
<evidence type="ECO:0000256" key="1">
    <source>
        <dbReference type="ARBA" id="ARBA00001947"/>
    </source>
</evidence>
<evidence type="ECO:0000259" key="5">
    <source>
        <dbReference type="Pfam" id="PF00675"/>
    </source>
</evidence>
<evidence type="ECO:0000256" key="4">
    <source>
        <dbReference type="RuleBase" id="RU004447"/>
    </source>
</evidence>
<dbReference type="InterPro" id="IPR050361">
    <property type="entry name" value="MPP/UQCRC_Complex"/>
</dbReference>
<name>A0ABY1P2J6_9HYPH</name>
<dbReference type="SUPFAM" id="SSF63411">
    <property type="entry name" value="LuxS/MPP-like metallohydrolase"/>
    <property type="match status" value="2"/>
</dbReference>
<dbReference type="InterPro" id="IPR011249">
    <property type="entry name" value="Metalloenz_LuxS/M16"/>
</dbReference>
<dbReference type="InterPro" id="IPR001431">
    <property type="entry name" value="Pept_M16_Zn_BS"/>
</dbReference>
<protein>
    <submittedName>
        <fullName evidence="7">Predicted Zn-dependent peptidase</fullName>
    </submittedName>
</protein>
<evidence type="ECO:0000256" key="3">
    <source>
        <dbReference type="ARBA" id="ARBA00023049"/>
    </source>
</evidence>
<comment type="caution">
    <text evidence="7">The sequence shown here is derived from an EMBL/GenBank/DDBJ whole genome shotgun (WGS) entry which is preliminary data.</text>
</comment>
<dbReference type="Pfam" id="PF05193">
    <property type="entry name" value="Peptidase_M16_C"/>
    <property type="match status" value="1"/>
</dbReference>
<keyword evidence="8" id="KW-1185">Reference proteome</keyword>
<comment type="similarity">
    <text evidence="2 4">Belongs to the peptidase M16 family.</text>
</comment>
<dbReference type="PANTHER" id="PTHR11851">
    <property type="entry name" value="METALLOPROTEASE"/>
    <property type="match status" value="1"/>
</dbReference>
<dbReference type="EMBL" id="FXTT01000003">
    <property type="protein sequence ID" value="SMP24921.1"/>
    <property type="molecule type" value="Genomic_DNA"/>
</dbReference>
<dbReference type="InterPro" id="IPR011765">
    <property type="entry name" value="Pept_M16_N"/>
</dbReference>
<evidence type="ECO:0000259" key="6">
    <source>
        <dbReference type="Pfam" id="PF05193"/>
    </source>
</evidence>
<keyword evidence="3" id="KW-0645">Protease</keyword>
<accession>A0ABY1P2J6</accession>
<evidence type="ECO:0000256" key="2">
    <source>
        <dbReference type="ARBA" id="ARBA00007261"/>
    </source>
</evidence>
<feature type="domain" description="Peptidase M16 C-terminal" evidence="6">
    <location>
        <begin position="186"/>
        <end position="357"/>
    </location>
</feature>